<sequence length="137" mass="14383">MKKYILTIVLAAAVLTASVAQEKTAPRTEFTVELSTSSLEIKAGETKELTLTLNRSKQYSKSKATLGLSSGLPEGVTVTFEPTEGVLDNSIVKVAVAEHAKAGSYMIILNSTMQHKSKGATLKLVVTGGAGEAVSKN</sequence>
<dbReference type="RefSeq" id="WP_377584626.1">
    <property type="nucleotide sequence ID" value="NZ_JBHTKA010000014.1"/>
</dbReference>
<protein>
    <submittedName>
        <fullName evidence="2">Uncharacterized protein</fullName>
    </submittedName>
</protein>
<feature type="chain" id="PRO_5045457926" evidence="1">
    <location>
        <begin position="23"/>
        <end position="137"/>
    </location>
</feature>
<dbReference type="EMBL" id="JBHTKA010000014">
    <property type="protein sequence ID" value="MFD1002853.1"/>
    <property type="molecule type" value="Genomic_DNA"/>
</dbReference>
<evidence type="ECO:0000256" key="1">
    <source>
        <dbReference type="SAM" id="SignalP"/>
    </source>
</evidence>
<keyword evidence="1" id="KW-0732">Signal</keyword>
<comment type="caution">
    <text evidence="2">The sequence shown here is derived from an EMBL/GenBank/DDBJ whole genome shotgun (WGS) entry which is preliminary data.</text>
</comment>
<accession>A0ABW3KBX3</accession>
<name>A0ABW3KBX3_9BACT</name>
<dbReference type="Proteomes" id="UP001597112">
    <property type="component" value="Unassembled WGS sequence"/>
</dbReference>
<evidence type="ECO:0000313" key="2">
    <source>
        <dbReference type="EMBL" id="MFD1002853.1"/>
    </source>
</evidence>
<proteinExistence type="predicted"/>
<keyword evidence="3" id="KW-1185">Reference proteome</keyword>
<evidence type="ECO:0000313" key="3">
    <source>
        <dbReference type="Proteomes" id="UP001597112"/>
    </source>
</evidence>
<reference evidence="3" key="1">
    <citation type="journal article" date="2019" name="Int. J. Syst. Evol. Microbiol.">
        <title>The Global Catalogue of Microorganisms (GCM) 10K type strain sequencing project: providing services to taxonomists for standard genome sequencing and annotation.</title>
        <authorList>
            <consortium name="The Broad Institute Genomics Platform"/>
            <consortium name="The Broad Institute Genome Sequencing Center for Infectious Disease"/>
            <person name="Wu L."/>
            <person name="Ma J."/>
        </authorList>
    </citation>
    <scope>NUCLEOTIDE SEQUENCE [LARGE SCALE GENOMIC DNA]</scope>
    <source>
        <strain evidence="3">CCUG 58938</strain>
    </source>
</reference>
<gene>
    <name evidence="2" type="ORF">ACFQ21_26235</name>
</gene>
<organism evidence="2 3">
    <name type="scientific">Ohtaekwangia kribbensis</name>
    <dbReference type="NCBI Taxonomy" id="688913"/>
    <lineage>
        <taxon>Bacteria</taxon>
        <taxon>Pseudomonadati</taxon>
        <taxon>Bacteroidota</taxon>
        <taxon>Cytophagia</taxon>
        <taxon>Cytophagales</taxon>
        <taxon>Fulvivirgaceae</taxon>
        <taxon>Ohtaekwangia</taxon>
    </lineage>
</organism>
<feature type="signal peptide" evidence="1">
    <location>
        <begin position="1"/>
        <end position="22"/>
    </location>
</feature>